<dbReference type="PANTHER" id="PTHR39165">
    <property type="entry name" value="IG HYPOTHETICAL 17883"/>
    <property type="match status" value="1"/>
</dbReference>
<dbReference type="AlphaFoldDB" id="A0A1G6SHB1"/>
<reference evidence="2 3" key="1">
    <citation type="submission" date="2016-10" db="EMBL/GenBank/DDBJ databases">
        <authorList>
            <person name="de Groot N.N."/>
        </authorList>
    </citation>
    <scope>NUCLEOTIDE SEQUENCE [LARGE SCALE GENOMIC DNA]</scope>
    <source>
        <strain evidence="2 3">DSM 16957</strain>
    </source>
</reference>
<keyword evidence="1" id="KW-1133">Transmembrane helix</keyword>
<feature type="transmembrane region" description="Helical" evidence="1">
    <location>
        <begin position="6"/>
        <end position="23"/>
    </location>
</feature>
<dbReference type="Proteomes" id="UP000199603">
    <property type="component" value="Unassembled WGS sequence"/>
</dbReference>
<keyword evidence="1" id="KW-0472">Membrane</keyword>
<evidence type="ECO:0000313" key="3">
    <source>
        <dbReference type="Proteomes" id="UP000199603"/>
    </source>
</evidence>
<sequence length="165" mass="16777">MDLSQWLPILLHAIAVVLILVGLAGTILPALPGIPLMLGGMILSAWAGGFEQVGWGWIAALSVLTGLALLADFVAGLLGAKRVGASVWALVGAAVGTVAGLFFGIFGLLLGPFLGALLGELIAGSSLQRATHVGVGAWIGFVVGAVLKVAIAFMMLGLFAFAWIF</sequence>
<evidence type="ECO:0000313" key="2">
    <source>
        <dbReference type="EMBL" id="SDD15525.1"/>
    </source>
</evidence>
<accession>A0A1G6SHB1</accession>
<proteinExistence type="predicted"/>
<name>A0A1G6SHB1_9GAMM</name>
<protein>
    <recommendedName>
        <fullName evidence="4">DUF456 domain-containing protein</fullName>
    </recommendedName>
</protein>
<dbReference type="Pfam" id="PF04306">
    <property type="entry name" value="DUF456"/>
    <property type="match status" value="1"/>
</dbReference>
<gene>
    <name evidence="2" type="ORF">SAMN04488509_101474</name>
</gene>
<dbReference type="PANTHER" id="PTHR39165:SF1">
    <property type="entry name" value="DUF456 DOMAIN-CONTAINING PROTEIN"/>
    <property type="match status" value="1"/>
</dbReference>
<keyword evidence="3" id="KW-1185">Reference proteome</keyword>
<dbReference type="EMBL" id="FNAG01000001">
    <property type="protein sequence ID" value="SDD15525.1"/>
    <property type="molecule type" value="Genomic_DNA"/>
</dbReference>
<dbReference type="InterPro" id="IPR007403">
    <property type="entry name" value="DUF456"/>
</dbReference>
<evidence type="ECO:0000256" key="1">
    <source>
        <dbReference type="SAM" id="Phobius"/>
    </source>
</evidence>
<feature type="transmembrane region" description="Helical" evidence="1">
    <location>
        <begin position="55"/>
        <end position="80"/>
    </location>
</feature>
<dbReference type="RefSeq" id="WP_245679932.1">
    <property type="nucleotide sequence ID" value="NZ_FNAG01000001.1"/>
</dbReference>
<feature type="transmembrane region" description="Helical" evidence="1">
    <location>
        <begin position="87"/>
        <end position="118"/>
    </location>
</feature>
<keyword evidence="1" id="KW-0812">Transmembrane</keyword>
<organism evidence="2 3">
    <name type="scientific">Aquimonas voraii</name>
    <dbReference type="NCBI Taxonomy" id="265719"/>
    <lineage>
        <taxon>Bacteria</taxon>
        <taxon>Pseudomonadati</taxon>
        <taxon>Pseudomonadota</taxon>
        <taxon>Gammaproteobacteria</taxon>
        <taxon>Lysobacterales</taxon>
        <taxon>Lysobacteraceae</taxon>
        <taxon>Aquimonas</taxon>
    </lineage>
</organism>
<feature type="transmembrane region" description="Helical" evidence="1">
    <location>
        <begin position="138"/>
        <end position="164"/>
    </location>
</feature>
<evidence type="ECO:0008006" key="4">
    <source>
        <dbReference type="Google" id="ProtNLM"/>
    </source>
</evidence>
<dbReference type="STRING" id="265719.SAMN04488509_101474"/>